<evidence type="ECO:0000313" key="10">
    <source>
        <dbReference type="EMBL" id="AOW99151.1"/>
    </source>
</evidence>
<evidence type="ECO:0000256" key="4">
    <source>
        <dbReference type="ARBA" id="ARBA00022531"/>
    </source>
</evidence>
<reference evidence="11" key="1">
    <citation type="submission" date="2016-10" db="EMBL/GenBank/DDBJ databases">
        <title>Comparative genomics uncovers the prolific and rare metabolic potential of the cyanobacterial genus Moorea.</title>
        <authorList>
            <person name="Leao T."/>
            <person name="Castelao G."/>
            <person name="Korobeynikov A."/>
            <person name="Monroe E.A."/>
            <person name="Podell S."/>
            <person name="Glukhov E."/>
            <person name="Allen E."/>
            <person name="Gerwick W.H."/>
            <person name="Gerwick L."/>
        </authorList>
    </citation>
    <scope>NUCLEOTIDE SEQUENCE [LARGE SCALE GENOMIC DNA]</scope>
    <source>
        <strain evidence="11">PAL-8-15-08-1</strain>
    </source>
</reference>
<dbReference type="OrthoDB" id="7059574at2"/>
<dbReference type="PANTHER" id="PTHR33288:SF4">
    <property type="entry name" value="PHOTOSYSTEM I ASSEMBLY PROTEIN YCF4"/>
    <property type="match status" value="1"/>
</dbReference>
<dbReference type="AlphaFoldDB" id="A0A1D8TNE4"/>
<dbReference type="InterPro" id="IPR003359">
    <property type="entry name" value="PSI_Ycf4_assembly"/>
</dbReference>
<dbReference type="Proteomes" id="UP000177870">
    <property type="component" value="Chromosome"/>
</dbReference>
<comment type="subcellular location">
    <subcellularLocation>
        <location evidence="9">Cellular thylakoid membrane</location>
        <topology evidence="9">Multi-pass membrane protein</topology>
    </subcellularLocation>
    <subcellularLocation>
        <location evidence="2">Membrane</location>
        <topology evidence="2">Multi-pass membrane protein</topology>
    </subcellularLocation>
</comment>
<name>A0A1D8TNE4_9CYAN</name>
<dbReference type="GO" id="GO:0031676">
    <property type="term" value="C:plasma membrane-derived thylakoid membrane"/>
    <property type="evidence" value="ECO:0007669"/>
    <property type="project" value="UniProtKB-SubCell"/>
</dbReference>
<keyword evidence="4 9" id="KW-0602">Photosynthesis</keyword>
<protein>
    <recommendedName>
        <fullName evidence="9">Photosystem I assembly protein Ycf4</fullName>
    </recommendedName>
</protein>
<evidence type="ECO:0000313" key="11">
    <source>
        <dbReference type="Proteomes" id="UP000177870"/>
    </source>
</evidence>
<keyword evidence="8 9" id="KW-0472">Membrane</keyword>
<evidence type="ECO:0000256" key="3">
    <source>
        <dbReference type="ARBA" id="ARBA00008198"/>
    </source>
</evidence>
<evidence type="ECO:0000256" key="9">
    <source>
        <dbReference type="HAMAP-Rule" id="MF_00437"/>
    </source>
</evidence>
<evidence type="ECO:0000256" key="1">
    <source>
        <dbReference type="ARBA" id="ARBA00002862"/>
    </source>
</evidence>
<evidence type="ECO:0000256" key="2">
    <source>
        <dbReference type="ARBA" id="ARBA00004141"/>
    </source>
</evidence>
<dbReference type="GO" id="GO:0015979">
    <property type="term" value="P:photosynthesis"/>
    <property type="evidence" value="ECO:0007669"/>
    <property type="project" value="UniProtKB-UniRule"/>
</dbReference>
<dbReference type="STRING" id="1458985.BJP34_06540"/>
<dbReference type="EMBL" id="CP017599">
    <property type="protein sequence ID" value="AOW99151.1"/>
    <property type="molecule type" value="Genomic_DNA"/>
</dbReference>
<dbReference type="RefSeq" id="WP_070391643.1">
    <property type="nucleotide sequence ID" value="NZ_CP017599.1"/>
</dbReference>
<sequence length="188" mass="20729">MAASTNQLENLVLRQSVLGSRRLSNYLVAGAVSIGGIGFFLAGLSSYLKMDLLPIGDATNLIFIPQGVAMGFYGVAALLLSLYLWLTIYWDIGGGYNEFNQETGMVRVVRSGFPGKNREVEFSCRTEDVQSIRVDIKEGLNPRRVLYVRTKDRREVPLTRVGQPISLSELENQGAELARFLGVPLEGL</sequence>
<dbReference type="Pfam" id="PF02392">
    <property type="entry name" value="Ycf4"/>
    <property type="match status" value="1"/>
</dbReference>
<comment type="function">
    <text evidence="1 9">Seems to be required for the assembly of the photosystem I complex.</text>
</comment>
<evidence type="ECO:0000256" key="5">
    <source>
        <dbReference type="ARBA" id="ARBA00022692"/>
    </source>
</evidence>
<dbReference type="NCBIfam" id="NF002712">
    <property type="entry name" value="PRK02542.1"/>
    <property type="match status" value="1"/>
</dbReference>
<evidence type="ECO:0000256" key="8">
    <source>
        <dbReference type="ARBA" id="ARBA00023136"/>
    </source>
</evidence>
<organism evidence="10 11">
    <name type="scientific">Moorena producens PAL-8-15-08-1</name>
    <dbReference type="NCBI Taxonomy" id="1458985"/>
    <lineage>
        <taxon>Bacteria</taxon>
        <taxon>Bacillati</taxon>
        <taxon>Cyanobacteriota</taxon>
        <taxon>Cyanophyceae</taxon>
        <taxon>Coleofasciculales</taxon>
        <taxon>Coleofasciculaceae</taxon>
        <taxon>Moorena</taxon>
    </lineage>
</organism>
<dbReference type="GO" id="GO:0009522">
    <property type="term" value="C:photosystem I"/>
    <property type="evidence" value="ECO:0007669"/>
    <property type="project" value="InterPro"/>
</dbReference>
<keyword evidence="7 9" id="KW-0793">Thylakoid</keyword>
<keyword evidence="6 9" id="KW-1133">Transmembrane helix</keyword>
<dbReference type="PANTHER" id="PTHR33288">
    <property type="match status" value="1"/>
</dbReference>
<feature type="transmembrane region" description="Helical" evidence="9">
    <location>
        <begin position="62"/>
        <end position="86"/>
    </location>
</feature>
<feature type="transmembrane region" description="Helical" evidence="9">
    <location>
        <begin position="23"/>
        <end position="42"/>
    </location>
</feature>
<keyword evidence="5 9" id="KW-0812">Transmembrane</keyword>
<evidence type="ECO:0000256" key="6">
    <source>
        <dbReference type="ARBA" id="ARBA00022989"/>
    </source>
</evidence>
<dbReference type="KEGG" id="mpro:BJP34_06540"/>
<accession>A0A1D8TNE4</accession>
<gene>
    <name evidence="9" type="primary">ycf4</name>
    <name evidence="10" type="ORF">BJP34_06540</name>
</gene>
<comment type="similarity">
    <text evidence="3 9">Belongs to the Ycf4 family.</text>
</comment>
<proteinExistence type="inferred from homology"/>
<evidence type="ECO:0000256" key="7">
    <source>
        <dbReference type="ARBA" id="ARBA00023078"/>
    </source>
</evidence>
<dbReference type="HAMAP" id="MF_00437">
    <property type="entry name" value="Ycf4"/>
    <property type="match status" value="1"/>
</dbReference>